<dbReference type="Proteomes" id="UP001304461">
    <property type="component" value="Unassembled WGS sequence"/>
</dbReference>
<feature type="transmembrane region" description="Helical" evidence="1">
    <location>
        <begin position="238"/>
        <end position="259"/>
    </location>
</feature>
<dbReference type="Pfam" id="PF02517">
    <property type="entry name" value="Rce1-like"/>
    <property type="match status" value="1"/>
</dbReference>
<dbReference type="RefSeq" id="WP_323305692.1">
    <property type="nucleotide sequence ID" value="NZ_JAYGHX010000006.1"/>
</dbReference>
<evidence type="ECO:0000313" key="3">
    <source>
        <dbReference type="EMBL" id="MEA5391667.1"/>
    </source>
</evidence>
<proteinExistence type="predicted"/>
<accession>A0ABU5RV61</accession>
<feature type="transmembrane region" description="Helical" evidence="1">
    <location>
        <begin position="175"/>
        <end position="192"/>
    </location>
</feature>
<dbReference type="EC" id="3.4.-.-" evidence="3"/>
<keyword evidence="4" id="KW-1185">Reference proteome</keyword>
<feature type="transmembrane region" description="Helical" evidence="1">
    <location>
        <begin position="40"/>
        <end position="58"/>
    </location>
</feature>
<gene>
    <name evidence="3" type="ORF">VB738_10400</name>
</gene>
<evidence type="ECO:0000313" key="4">
    <source>
        <dbReference type="Proteomes" id="UP001304461"/>
    </source>
</evidence>
<keyword evidence="1" id="KW-0472">Membrane</keyword>
<dbReference type="PANTHER" id="PTHR39430">
    <property type="entry name" value="MEMBRANE-ASSOCIATED PROTEASE-RELATED"/>
    <property type="match status" value="1"/>
</dbReference>
<keyword evidence="1" id="KW-0812">Transmembrane</keyword>
<keyword evidence="1" id="KW-1133">Transmembrane helix</keyword>
<dbReference type="InterPro" id="IPR003675">
    <property type="entry name" value="Rce1/LyrA-like_dom"/>
</dbReference>
<sequence>MIRRWIGTLLYVPVLYGLGWLLVRPLAVLTPALPRDRLDLLGTAMALLLLLLSLPAWIRRVWGEQQPWRQLGVVANPARVTRAFVRGLLKAALLLALVAGILLISGQAGWQGQLNALQLLNALALLLGVGFAEELLFRGWLWGELERHLGRSRALWGQALVFSLAHTRFNLGPAGALGLLGGLTMLGLVLALQRRADGGLLWGAVGLHGGLVGGWFLLQGGALTLAPETSAWLVGPGGAHPNPIGGAVGWLGLGMLLWVRRRWWQRGGIQNTTRSD</sequence>
<protein>
    <submittedName>
        <fullName evidence="3">CPBP family intramembrane glutamic endopeptidase</fullName>
        <ecNumber evidence="3">3.4.-.-</ecNumber>
    </submittedName>
</protein>
<feature type="transmembrane region" description="Helical" evidence="1">
    <location>
        <begin position="199"/>
        <end position="218"/>
    </location>
</feature>
<dbReference type="EMBL" id="JAYGHX010000006">
    <property type="protein sequence ID" value="MEA5391667.1"/>
    <property type="molecule type" value="Genomic_DNA"/>
</dbReference>
<organism evidence="3 4">
    <name type="scientific">Cyanobium gracile UHCC 0139</name>
    <dbReference type="NCBI Taxonomy" id="3110308"/>
    <lineage>
        <taxon>Bacteria</taxon>
        <taxon>Bacillati</taxon>
        <taxon>Cyanobacteriota</taxon>
        <taxon>Cyanophyceae</taxon>
        <taxon>Synechococcales</taxon>
        <taxon>Prochlorococcaceae</taxon>
        <taxon>Cyanobium</taxon>
    </lineage>
</organism>
<reference evidence="3 4" key="1">
    <citation type="submission" date="2023-12" db="EMBL/GenBank/DDBJ databases">
        <title>Baltic Sea Cyanobacteria.</title>
        <authorList>
            <person name="Delbaje E."/>
            <person name="Fewer D.P."/>
            <person name="Shishido T.K."/>
        </authorList>
    </citation>
    <scope>NUCLEOTIDE SEQUENCE [LARGE SCALE GENOMIC DNA]</scope>
    <source>
        <strain evidence="3 4">UHCC 0139</strain>
    </source>
</reference>
<dbReference type="GO" id="GO:0016787">
    <property type="term" value="F:hydrolase activity"/>
    <property type="evidence" value="ECO:0007669"/>
    <property type="project" value="UniProtKB-KW"/>
</dbReference>
<evidence type="ECO:0000256" key="1">
    <source>
        <dbReference type="SAM" id="Phobius"/>
    </source>
</evidence>
<evidence type="ECO:0000259" key="2">
    <source>
        <dbReference type="Pfam" id="PF02517"/>
    </source>
</evidence>
<keyword evidence="3" id="KW-0378">Hydrolase</keyword>
<comment type="caution">
    <text evidence="3">The sequence shown here is derived from an EMBL/GenBank/DDBJ whole genome shotgun (WGS) entry which is preliminary data.</text>
</comment>
<feature type="transmembrane region" description="Helical" evidence="1">
    <location>
        <begin position="88"/>
        <end position="110"/>
    </location>
</feature>
<feature type="domain" description="CAAX prenyl protease 2/Lysostaphin resistance protein A-like" evidence="2">
    <location>
        <begin position="117"/>
        <end position="210"/>
    </location>
</feature>
<feature type="transmembrane region" description="Helical" evidence="1">
    <location>
        <begin position="9"/>
        <end position="28"/>
    </location>
</feature>
<dbReference type="PANTHER" id="PTHR39430:SF1">
    <property type="entry name" value="PROTEASE"/>
    <property type="match status" value="1"/>
</dbReference>
<name>A0ABU5RV61_9CYAN</name>